<feature type="non-terminal residue" evidence="1">
    <location>
        <position position="1"/>
    </location>
</feature>
<dbReference type="SUPFAM" id="SSF53448">
    <property type="entry name" value="Nucleotide-diphospho-sugar transferases"/>
    <property type="match status" value="1"/>
</dbReference>
<organism evidence="1">
    <name type="scientific">marine sediment metagenome</name>
    <dbReference type="NCBI Taxonomy" id="412755"/>
    <lineage>
        <taxon>unclassified sequences</taxon>
        <taxon>metagenomes</taxon>
        <taxon>ecological metagenomes</taxon>
    </lineage>
</organism>
<proteinExistence type="predicted"/>
<evidence type="ECO:0000313" key="1">
    <source>
        <dbReference type="EMBL" id="GAF91340.1"/>
    </source>
</evidence>
<dbReference type="InterPro" id="IPR029044">
    <property type="entry name" value="Nucleotide-diphossugar_trans"/>
</dbReference>
<sequence length="203" mass="23907">FDTDCTHLFMFDADMTLHPGVIRKLLENDKDICGALCFMRYPPHYPVMFRKKSGNFNGKLSELFFDIIKKWEKDSVLEVDAIGTGVIMFKMDVFKKLKFPYFKRLLKAKVKGVEYRFGEDVSFCIKAKQAGYKIYMDTSIPCGHVCKFNIKEDDYKLATWLIDENKRIKGEMNKKMEKIFNKNKMAELNKKIFCKKREITEVI</sequence>
<accession>X0US93</accession>
<evidence type="ECO:0008006" key="2">
    <source>
        <dbReference type="Google" id="ProtNLM"/>
    </source>
</evidence>
<dbReference type="Gene3D" id="3.90.550.10">
    <property type="entry name" value="Spore Coat Polysaccharide Biosynthesis Protein SpsA, Chain A"/>
    <property type="match status" value="1"/>
</dbReference>
<gene>
    <name evidence="1" type="ORF">S01H1_20988</name>
</gene>
<comment type="caution">
    <text evidence="1">The sequence shown here is derived from an EMBL/GenBank/DDBJ whole genome shotgun (WGS) entry which is preliminary data.</text>
</comment>
<protein>
    <recommendedName>
        <fullName evidence="2">Glycosyltransferase 2-like domain-containing protein</fullName>
    </recommendedName>
</protein>
<name>X0US93_9ZZZZ</name>
<dbReference type="EMBL" id="BARS01011566">
    <property type="protein sequence ID" value="GAF91340.1"/>
    <property type="molecule type" value="Genomic_DNA"/>
</dbReference>
<dbReference type="AlphaFoldDB" id="X0US93"/>
<reference evidence="1" key="1">
    <citation type="journal article" date="2014" name="Front. Microbiol.">
        <title>High frequency of phylogenetically diverse reductive dehalogenase-homologous genes in deep subseafloor sedimentary metagenomes.</title>
        <authorList>
            <person name="Kawai M."/>
            <person name="Futagami T."/>
            <person name="Toyoda A."/>
            <person name="Takaki Y."/>
            <person name="Nishi S."/>
            <person name="Hori S."/>
            <person name="Arai W."/>
            <person name="Tsubouchi T."/>
            <person name="Morono Y."/>
            <person name="Uchiyama I."/>
            <person name="Ito T."/>
            <person name="Fujiyama A."/>
            <person name="Inagaki F."/>
            <person name="Takami H."/>
        </authorList>
    </citation>
    <scope>NUCLEOTIDE SEQUENCE</scope>
    <source>
        <strain evidence="1">Expedition CK06-06</strain>
    </source>
</reference>